<dbReference type="EMBL" id="JAUEPT010000005">
    <property type="protein sequence ID" value="KAK0451818.1"/>
    <property type="molecule type" value="Genomic_DNA"/>
</dbReference>
<proteinExistence type="predicted"/>
<reference evidence="2" key="1">
    <citation type="submission" date="2023-06" db="EMBL/GenBank/DDBJ databases">
        <authorList>
            <consortium name="Lawrence Berkeley National Laboratory"/>
            <person name="Ahrendt S."/>
            <person name="Sahu N."/>
            <person name="Indic B."/>
            <person name="Wong-Bajracharya J."/>
            <person name="Merenyi Z."/>
            <person name="Ke H.-M."/>
            <person name="Monk M."/>
            <person name="Kocsube S."/>
            <person name="Drula E."/>
            <person name="Lipzen A."/>
            <person name="Balint B."/>
            <person name="Henrissat B."/>
            <person name="Andreopoulos B."/>
            <person name="Martin F.M."/>
            <person name="Harder C.B."/>
            <person name="Rigling D."/>
            <person name="Ford K.L."/>
            <person name="Foster G.D."/>
            <person name="Pangilinan J."/>
            <person name="Papanicolaou A."/>
            <person name="Barry K."/>
            <person name="LaButti K."/>
            <person name="Viragh M."/>
            <person name="Koriabine M."/>
            <person name="Yan M."/>
            <person name="Riley R."/>
            <person name="Champramary S."/>
            <person name="Plett K.L."/>
            <person name="Tsai I.J."/>
            <person name="Slot J."/>
            <person name="Sipos G."/>
            <person name="Plett J."/>
            <person name="Nagy L.G."/>
            <person name="Grigoriev I.V."/>
        </authorList>
    </citation>
    <scope>NUCLEOTIDE SEQUENCE</scope>
    <source>
        <strain evidence="2">FPL87.14</strain>
    </source>
</reference>
<dbReference type="AlphaFoldDB" id="A0AA39MZE7"/>
<protein>
    <submittedName>
        <fullName evidence="2">Uncharacterized protein</fullName>
    </submittedName>
</protein>
<evidence type="ECO:0000313" key="2">
    <source>
        <dbReference type="EMBL" id="KAK0451818.1"/>
    </source>
</evidence>
<feature type="region of interest" description="Disordered" evidence="1">
    <location>
        <begin position="1"/>
        <end position="25"/>
    </location>
</feature>
<evidence type="ECO:0000313" key="3">
    <source>
        <dbReference type="Proteomes" id="UP001175226"/>
    </source>
</evidence>
<evidence type="ECO:0000256" key="1">
    <source>
        <dbReference type="SAM" id="MobiDB-lite"/>
    </source>
</evidence>
<name>A0AA39MZE7_9AGAR</name>
<accession>A0AA39MZE7</accession>
<keyword evidence="3" id="KW-1185">Reference proteome</keyword>
<dbReference type="Proteomes" id="UP001175226">
    <property type="component" value="Unassembled WGS sequence"/>
</dbReference>
<sequence length="152" mass="17199">MITRPYGSPRLRPGNCRRDRTSATYPPLHQVTRESAYASYLFWCLAPGGATSWELLLTPIISDSCASMQIQDRNEKDDFRRHFRNKNFPARSKLLPARKTSTKASHKAVRRHYPGRWKSLSSFESLTIEGGAVGGHSTSSELREIINGVYSK</sequence>
<gene>
    <name evidence="2" type="ORF">EV421DRAFT_1731607</name>
</gene>
<comment type="caution">
    <text evidence="2">The sequence shown here is derived from an EMBL/GenBank/DDBJ whole genome shotgun (WGS) entry which is preliminary data.</text>
</comment>
<organism evidence="2 3">
    <name type="scientific">Armillaria borealis</name>
    <dbReference type="NCBI Taxonomy" id="47425"/>
    <lineage>
        <taxon>Eukaryota</taxon>
        <taxon>Fungi</taxon>
        <taxon>Dikarya</taxon>
        <taxon>Basidiomycota</taxon>
        <taxon>Agaricomycotina</taxon>
        <taxon>Agaricomycetes</taxon>
        <taxon>Agaricomycetidae</taxon>
        <taxon>Agaricales</taxon>
        <taxon>Marasmiineae</taxon>
        <taxon>Physalacriaceae</taxon>
        <taxon>Armillaria</taxon>
    </lineage>
</organism>